<evidence type="ECO:0000256" key="9">
    <source>
        <dbReference type="SAM" id="MobiDB-lite"/>
    </source>
</evidence>
<evidence type="ECO:0000256" key="5">
    <source>
        <dbReference type="ARBA" id="ARBA00023329"/>
    </source>
</evidence>
<dbReference type="eggNOG" id="ENOG502R6TS">
    <property type="taxonomic scope" value="Eukaryota"/>
</dbReference>
<reference evidence="10" key="2">
    <citation type="submission" date="2025-08" db="UniProtKB">
        <authorList>
            <consortium name="Ensembl"/>
        </authorList>
    </citation>
    <scope>IDENTIFICATION</scope>
</reference>
<proteinExistence type="predicted"/>
<comment type="function">
    <text evidence="8">Acrosomal protein that maintains proacrosin (pro-ACR) as an enzymatically inactive zymogen in the acrosome. Involved also in the acrosome formation.</text>
</comment>
<dbReference type="Pfam" id="PF07222">
    <property type="entry name" value="PBP_sp32"/>
    <property type="match status" value="1"/>
</dbReference>
<evidence type="ECO:0000256" key="1">
    <source>
        <dbReference type="ARBA" id="ARBA00004218"/>
    </source>
</evidence>
<evidence type="ECO:0000256" key="6">
    <source>
        <dbReference type="ARBA" id="ARBA00032734"/>
    </source>
</evidence>
<evidence type="ECO:0000256" key="2">
    <source>
        <dbReference type="ARBA" id="ARBA00018940"/>
    </source>
</evidence>
<organism evidence="10 11">
    <name type="scientific">Sarcophilus harrisii</name>
    <name type="common">Tasmanian devil</name>
    <name type="synonym">Sarcophilus laniarius</name>
    <dbReference type="NCBI Taxonomy" id="9305"/>
    <lineage>
        <taxon>Eukaryota</taxon>
        <taxon>Metazoa</taxon>
        <taxon>Chordata</taxon>
        <taxon>Craniata</taxon>
        <taxon>Vertebrata</taxon>
        <taxon>Euteleostomi</taxon>
        <taxon>Mammalia</taxon>
        <taxon>Metatheria</taxon>
        <taxon>Dasyuromorphia</taxon>
        <taxon>Dasyuridae</taxon>
        <taxon>Sarcophilus</taxon>
    </lineage>
</organism>
<dbReference type="HOGENOM" id="CLU_534141_0_0_1"/>
<keyword evidence="5" id="KW-0968">Cytoplasmic vesicle</keyword>
<dbReference type="PANTHER" id="PTHR21362">
    <property type="entry name" value="ACROSIN-BINDING PROTEIN"/>
    <property type="match status" value="1"/>
</dbReference>
<keyword evidence="11" id="KW-1185">Reference proteome</keyword>
<evidence type="ECO:0000256" key="7">
    <source>
        <dbReference type="ARBA" id="ARBA00033453"/>
    </source>
</evidence>
<gene>
    <name evidence="10" type="primary">ACRBP</name>
</gene>
<dbReference type="AlphaFoldDB" id="G3WRB0"/>
<dbReference type="GO" id="GO:0005634">
    <property type="term" value="C:nucleus"/>
    <property type="evidence" value="ECO:0007669"/>
    <property type="project" value="TreeGrafter"/>
</dbReference>
<comment type="subcellular location">
    <subcellularLocation>
        <location evidence="1">Cytoplasmic vesicle</location>
        <location evidence="1">Secretory vesicle</location>
        <location evidence="1">Acrosome</location>
    </subcellularLocation>
</comment>
<feature type="region of interest" description="Disordered" evidence="9">
    <location>
        <begin position="119"/>
        <end position="157"/>
    </location>
</feature>
<dbReference type="Ensembl" id="ENSSHAT00000018113.2">
    <property type="protein sequence ID" value="ENSSHAP00000017965.2"/>
    <property type="gene ID" value="ENSSHAG00000015251.2"/>
</dbReference>
<dbReference type="STRING" id="9305.ENSSHAP00000017965"/>
<evidence type="ECO:0000313" key="11">
    <source>
        <dbReference type="Proteomes" id="UP000007648"/>
    </source>
</evidence>
<reference evidence="10" key="3">
    <citation type="submission" date="2025-09" db="UniProtKB">
        <authorList>
            <consortium name="Ensembl"/>
        </authorList>
    </citation>
    <scope>IDENTIFICATION</scope>
</reference>
<accession>G3WRB0</accession>
<dbReference type="InterPro" id="IPR009865">
    <property type="entry name" value="Proacrosin-bd"/>
</dbReference>
<protein>
    <recommendedName>
        <fullName evidence="2">Acrosin-binding protein</fullName>
    </recommendedName>
    <alternativeName>
        <fullName evidence="6">Acrosin-binding protein, 60 kDa form</fullName>
    </alternativeName>
    <alternativeName>
        <fullName evidence="7">Proacrosin-binding protein sp32</fullName>
    </alternativeName>
</protein>
<name>G3WRB0_SARHA</name>
<evidence type="ECO:0000313" key="10">
    <source>
        <dbReference type="Ensembl" id="ENSSHAP00000017965.2"/>
    </source>
</evidence>
<dbReference type="PANTHER" id="PTHR21362:SF1">
    <property type="entry name" value="ACROSIN-BINDING PROTEIN"/>
    <property type="match status" value="1"/>
</dbReference>
<evidence type="ECO:0000256" key="4">
    <source>
        <dbReference type="ARBA" id="ARBA00022729"/>
    </source>
</evidence>
<evidence type="ECO:0000256" key="8">
    <source>
        <dbReference type="ARBA" id="ARBA00045517"/>
    </source>
</evidence>
<dbReference type="InParanoid" id="G3WRB0"/>
<dbReference type="GO" id="GO:0001669">
    <property type="term" value="C:acrosomal vesicle"/>
    <property type="evidence" value="ECO:0007669"/>
    <property type="project" value="UniProtKB-SubCell"/>
</dbReference>
<dbReference type="GeneTree" id="ENSGT00390000000826"/>
<evidence type="ECO:0000256" key="3">
    <source>
        <dbReference type="ARBA" id="ARBA00022553"/>
    </source>
</evidence>
<sequence length="268" mass="28698">DFFPFSGHSPALSHFIHLPYPPTHPFCHPFPILSIHSSTHPSVTRPCVCLSPPAAILLAPTPAPFPAPGPDVSGAPLSPAEYERFFSALTPIWKAEIACRLRATQGCQNHKLVQLDQYENHGTLPQGERPLRLEAETDRESEARGSAGSGSQPRSPALLLRGKEEGKGHCTEGGGSLLFTTSNPLFLNPQTLNPQALSAQTYLLLPGLSPSVSLPSIAAPTDSTTPRGSCASRHPHFSHPLRPLPGWTAQQSLLACPMSQQVSSLKQP</sequence>
<keyword evidence="4" id="KW-0732">Signal</keyword>
<keyword evidence="3" id="KW-0597">Phosphoprotein</keyword>
<dbReference type="Proteomes" id="UP000007648">
    <property type="component" value="Unassembled WGS sequence"/>
</dbReference>
<feature type="compositionally biased region" description="Basic and acidic residues" evidence="9">
    <location>
        <begin position="129"/>
        <end position="143"/>
    </location>
</feature>
<reference evidence="10 11" key="1">
    <citation type="journal article" date="2011" name="Proc. Natl. Acad. Sci. U.S.A.">
        <title>Genetic diversity and population structure of the endangered marsupial Sarcophilus harrisii (Tasmanian devil).</title>
        <authorList>
            <person name="Miller W."/>
            <person name="Hayes V.M."/>
            <person name="Ratan A."/>
            <person name="Petersen D.C."/>
            <person name="Wittekindt N.E."/>
            <person name="Miller J."/>
            <person name="Walenz B."/>
            <person name="Knight J."/>
            <person name="Qi J."/>
            <person name="Zhao F."/>
            <person name="Wang Q."/>
            <person name="Bedoya-Reina O.C."/>
            <person name="Katiyar N."/>
            <person name="Tomsho L.P."/>
            <person name="Kasson L.M."/>
            <person name="Hardie R.A."/>
            <person name="Woodbridge P."/>
            <person name="Tindall E.A."/>
            <person name="Bertelsen M.F."/>
            <person name="Dixon D."/>
            <person name="Pyecroft S."/>
            <person name="Helgen K.M."/>
            <person name="Lesk A.M."/>
            <person name="Pringle T.H."/>
            <person name="Patterson N."/>
            <person name="Zhang Y."/>
            <person name="Kreiss A."/>
            <person name="Woods G.M."/>
            <person name="Jones M.E."/>
            <person name="Schuster S.C."/>
        </authorList>
    </citation>
    <scope>NUCLEOTIDE SEQUENCE [LARGE SCALE GENOMIC DNA]</scope>
</reference>